<evidence type="ECO:0000313" key="8">
    <source>
        <dbReference type="EMBL" id="OZI26079.1"/>
    </source>
</evidence>
<dbReference type="InterPro" id="IPR051316">
    <property type="entry name" value="Zinc-reg_GTPase_activator"/>
</dbReference>
<dbReference type="SMART" id="SM00833">
    <property type="entry name" value="CobW_C"/>
    <property type="match status" value="1"/>
</dbReference>
<reference evidence="8" key="1">
    <citation type="submission" date="2017-05" db="EMBL/GenBank/DDBJ databases">
        <title>Complete and WGS of Bordetella genogroups.</title>
        <authorList>
            <person name="Spilker T."/>
            <person name="Lipuma J."/>
        </authorList>
    </citation>
    <scope>NUCLEOTIDE SEQUENCE</scope>
    <source>
        <strain evidence="8">AU21707</strain>
    </source>
</reference>
<name>A0A261RM39_9BORD</name>
<evidence type="ECO:0000313" key="9">
    <source>
        <dbReference type="Proteomes" id="UP000216857"/>
    </source>
</evidence>
<feature type="domain" description="CobW C-terminal" evidence="7">
    <location>
        <begin position="257"/>
        <end position="351"/>
    </location>
</feature>
<dbReference type="GO" id="GO:0000166">
    <property type="term" value="F:nucleotide binding"/>
    <property type="evidence" value="ECO:0007669"/>
    <property type="project" value="UniProtKB-KW"/>
</dbReference>
<dbReference type="Pfam" id="PF07683">
    <property type="entry name" value="CobW_C"/>
    <property type="match status" value="1"/>
</dbReference>
<sequence length="366" mass="39149">MADIDVPADPRIPVNVLTGFLGSGKTTLLRRLLASADLAHTAVVVNELGEIGIDHHLIDQVDEEVVLLRNGCLCCGVRGDLSTALTGLMERDRRAGASGTAPGIRRVVIETTGLADPVPVLNTLALDPMLRHQFRPGAVVTTVDAVHGMLQLREHPESVRQAAVADRIVMTKTDLASAAAVEALAHELRGLNSAAPLLMSNGDLDPARLLLDRDVFSVDRLNEVRAWFAPPREGPGVGQYHGMARTSPALGPFHSAVSTASLVYAPALDWVVAGAWLSMLVHRYGDTLLRLKGILNIAGSDRPTVVHGVRHLIHAPMHLDAWPDDDRRSRLVLIGTLPSQAALQASLERFARQGRAADAGPGHQPV</sequence>
<dbReference type="InterPro" id="IPR036627">
    <property type="entry name" value="CobW-likC_sf"/>
</dbReference>
<dbReference type="Proteomes" id="UP000216857">
    <property type="component" value="Unassembled WGS sequence"/>
</dbReference>
<dbReference type="InterPro" id="IPR011629">
    <property type="entry name" value="CobW-like_C"/>
</dbReference>
<evidence type="ECO:0000259" key="7">
    <source>
        <dbReference type="SMART" id="SM00833"/>
    </source>
</evidence>
<dbReference type="Pfam" id="PF02492">
    <property type="entry name" value="cobW"/>
    <property type="match status" value="1"/>
</dbReference>
<evidence type="ECO:0000256" key="5">
    <source>
        <dbReference type="ARBA" id="ARBA00045658"/>
    </source>
</evidence>
<gene>
    <name evidence="8" type="ORF">CAL26_01625</name>
</gene>
<dbReference type="CDD" id="cd03112">
    <property type="entry name" value="CobW-like"/>
    <property type="match status" value="1"/>
</dbReference>
<comment type="catalytic activity">
    <reaction evidence="6">
        <text>GTP + H2O = GDP + phosphate + H(+)</text>
        <dbReference type="Rhea" id="RHEA:19669"/>
        <dbReference type="ChEBI" id="CHEBI:15377"/>
        <dbReference type="ChEBI" id="CHEBI:15378"/>
        <dbReference type="ChEBI" id="CHEBI:37565"/>
        <dbReference type="ChEBI" id="CHEBI:43474"/>
        <dbReference type="ChEBI" id="CHEBI:58189"/>
    </reaction>
    <physiologicalReaction direction="left-to-right" evidence="6">
        <dbReference type="Rhea" id="RHEA:19670"/>
    </physiologicalReaction>
</comment>
<dbReference type="PANTHER" id="PTHR13748">
    <property type="entry name" value="COBW-RELATED"/>
    <property type="match status" value="1"/>
</dbReference>
<dbReference type="EMBL" id="NEVJ01000001">
    <property type="protein sequence ID" value="OZI26079.1"/>
    <property type="molecule type" value="Genomic_DNA"/>
</dbReference>
<organism evidence="8 9">
    <name type="scientific">Bordetella genomosp. 9</name>
    <dbReference type="NCBI Taxonomy" id="1416803"/>
    <lineage>
        <taxon>Bacteria</taxon>
        <taxon>Pseudomonadati</taxon>
        <taxon>Pseudomonadota</taxon>
        <taxon>Betaproteobacteria</taxon>
        <taxon>Burkholderiales</taxon>
        <taxon>Alcaligenaceae</taxon>
        <taxon>Bordetella</taxon>
    </lineage>
</organism>
<dbReference type="GO" id="GO:0005737">
    <property type="term" value="C:cytoplasm"/>
    <property type="evidence" value="ECO:0007669"/>
    <property type="project" value="TreeGrafter"/>
</dbReference>
<evidence type="ECO:0000256" key="4">
    <source>
        <dbReference type="ARBA" id="ARBA00034320"/>
    </source>
</evidence>
<evidence type="ECO:0000256" key="1">
    <source>
        <dbReference type="ARBA" id="ARBA00022741"/>
    </source>
</evidence>
<comment type="function">
    <text evidence="5">Zinc chaperone that directly transfers zinc cofactor to target proteins, thereby activating them. Zinc is transferred from the CXCC motif in the GTPase domain to the zinc binding site in target proteins in a process requiring GTP hydrolysis.</text>
</comment>
<evidence type="ECO:0000256" key="2">
    <source>
        <dbReference type="ARBA" id="ARBA00022801"/>
    </source>
</evidence>
<dbReference type="AlphaFoldDB" id="A0A261RM39"/>
<dbReference type="SUPFAM" id="SSF90002">
    <property type="entry name" value="Hypothetical protein YjiA, C-terminal domain"/>
    <property type="match status" value="1"/>
</dbReference>
<protein>
    <recommendedName>
        <fullName evidence="7">CobW C-terminal domain-containing protein</fullName>
    </recommendedName>
</protein>
<keyword evidence="9" id="KW-1185">Reference proteome</keyword>
<comment type="caution">
    <text evidence="8">The sequence shown here is derived from an EMBL/GenBank/DDBJ whole genome shotgun (WGS) entry which is preliminary data.</text>
</comment>
<dbReference type="Gene3D" id="3.30.1220.10">
    <property type="entry name" value="CobW-like, C-terminal domain"/>
    <property type="match status" value="1"/>
</dbReference>
<dbReference type="SUPFAM" id="SSF52540">
    <property type="entry name" value="P-loop containing nucleoside triphosphate hydrolases"/>
    <property type="match status" value="1"/>
</dbReference>
<dbReference type="Gene3D" id="3.40.50.300">
    <property type="entry name" value="P-loop containing nucleotide triphosphate hydrolases"/>
    <property type="match status" value="1"/>
</dbReference>
<dbReference type="InterPro" id="IPR003495">
    <property type="entry name" value="CobW/HypB/UreG_nucleotide-bd"/>
</dbReference>
<dbReference type="RefSeq" id="WP_256987862.1">
    <property type="nucleotide sequence ID" value="NZ_NEVJ01000001.1"/>
</dbReference>
<dbReference type="InterPro" id="IPR027417">
    <property type="entry name" value="P-loop_NTPase"/>
</dbReference>
<dbReference type="GO" id="GO:0016787">
    <property type="term" value="F:hydrolase activity"/>
    <property type="evidence" value="ECO:0007669"/>
    <property type="project" value="UniProtKB-KW"/>
</dbReference>
<keyword evidence="1" id="KW-0547">Nucleotide-binding</keyword>
<dbReference type="PANTHER" id="PTHR13748:SF62">
    <property type="entry name" value="COBW DOMAIN-CONTAINING PROTEIN"/>
    <property type="match status" value="1"/>
</dbReference>
<proteinExistence type="inferred from homology"/>
<evidence type="ECO:0000256" key="6">
    <source>
        <dbReference type="ARBA" id="ARBA00049117"/>
    </source>
</evidence>
<comment type="similarity">
    <text evidence="4">Belongs to the SIMIBI class G3E GTPase family. ZNG1 subfamily.</text>
</comment>
<evidence type="ECO:0000256" key="3">
    <source>
        <dbReference type="ARBA" id="ARBA00023186"/>
    </source>
</evidence>
<accession>A0A261RM39</accession>
<keyword evidence="2" id="KW-0378">Hydrolase</keyword>
<keyword evidence="3" id="KW-0143">Chaperone</keyword>